<keyword evidence="4" id="KW-1185">Reference proteome</keyword>
<keyword evidence="1" id="KW-0732">Signal</keyword>
<dbReference type="GO" id="GO:0043190">
    <property type="term" value="C:ATP-binding cassette (ABC) transporter complex"/>
    <property type="evidence" value="ECO:0007669"/>
    <property type="project" value="InterPro"/>
</dbReference>
<reference evidence="3 4" key="1">
    <citation type="journal article" date="2010" name="Stand. Genomic Sci.">
        <title>Complete genome sequence of Acetohalobium arabaticum type strain (Z-7288).</title>
        <authorList>
            <person name="Sikorski J."/>
            <person name="Lapidus A."/>
            <person name="Chertkov O."/>
            <person name="Lucas S."/>
            <person name="Copeland A."/>
            <person name="Glavina Del Rio T."/>
            <person name="Nolan M."/>
            <person name="Tice H."/>
            <person name="Cheng J.F."/>
            <person name="Han C."/>
            <person name="Brambilla E."/>
            <person name="Pitluck S."/>
            <person name="Liolios K."/>
            <person name="Ivanova N."/>
            <person name="Mavromatis K."/>
            <person name="Mikhailova N."/>
            <person name="Pati A."/>
            <person name="Bruce D."/>
            <person name="Detter C."/>
            <person name="Tapia R."/>
            <person name="Goodwin L."/>
            <person name="Chen A."/>
            <person name="Palaniappan K."/>
            <person name="Land M."/>
            <person name="Hauser L."/>
            <person name="Chang Y.J."/>
            <person name="Jeffries C.D."/>
            <person name="Rohde M."/>
            <person name="Goker M."/>
            <person name="Spring S."/>
            <person name="Woyke T."/>
            <person name="Bristow J."/>
            <person name="Eisen J.A."/>
            <person name="Markowitz V."/>
            <person name="Hugenholtz P."/>
            <person name="Kyrpides N.C."/>
            <person name="Klenk H.P."/>
        </authorList>
    </citation>
    <scope>NUCLEOTIDE SEQUENCE [LARGE SCALE GENOMIC DNA]</scope>
    <source>
        <strain evidence="4">ATCC 49924 / DSM 5501 / Z-7288</strain>
    </source>
</reference>
<dbReference type="RefSeq" id="WP_013277429.1">
    <property type="nucleotide sequence ID" value="NC_014378.1"/>
</dbReference>
<proteinExistence type="predicted"/>
<evidence type="ECO:0000313" key="3">
    <source>
        <dbReference type="EMBL" id="ADL11983.1"/>
    </source>
</evidence>
<evidence type="ECO:0000313" key="4">
    <source>
        <dbReference type="Proteomes" id="UP000001661"/>
    </source>
</evidence>
<dbReference type="PROSITE" id="PS51257">
    <property type="entry name" value="PROKAR_LIPOPROTEIN"/>
    <property type="match status" value="1"/>
</dbReference>
<protein>
    <submittedName>
        <fullName evidence="3">Substrate-binding region of ABC-type glycine betaine transport system</fullName>
    </submittedName>
</protein>
<dbReference type="EMBL" id="CP002105">
    <property type="protein sequence ID" value="ADL11983.1"/>
    <property type="molecule type" value="Genomic_DNA"/>
</dbReference>
<evidence type="ECO:0000259" key="2">
    <source>
        <dbReference type="Pfam" id="PF04069"/>
    </source>
</evidence>
<gene>
    <name evidence="3" type="ordered locus">Acear_0437</name>
</gene>
<dbReference type="SUPFAM" id="SSF53850">
    <property type="entry name" value="Periplasmic binding protein-like II"/>
    <property type="match status" value="1"/>
</dbReference>
<organism evidence="3 4">
    <name type="scientific">Acetohalobium arabaticum (strain ATCC 49924 / DSM 5501 / Z-7288)</name>
    <dbReference type="NCBI Taxonomy" id="574087"/>
    <lineage>
        <taxon>Bacteria</taxon>
        <taxon>Bacillati</taxon>
        <taxon>Bacillota</taxon>
        <taxon>Clostridia</taxon>
        <taxon>Halanaerobiales</taxon>
        <taxon>Halobacteroidaceae</taxon>
        <taxon>Acetohalobium</taxon>
    </lineage>
</organism>
<dbReference type="OrthoDB" id="9787902at2"/>
<dbReference type="STRING" id="574087.Acear_0437"/>
<feature type="chain" id="PRO_5003127207" evidence="1">
    <location>
        <begin position="30"/>
        <end position="317"/>
    </location>
</feature>
<dbReference type="GO" id="GO:0022857">
    <property type="term" value="F:transmembrane transporter activity"/>
    <property type="evidence" value="ECO:0007669"/>
    <property type="project" value="InterPro"/>
</dbReference>
<dbReference type="Pfam" id="PF04069">
    <property type="entry name" value="OpuAC"/>
    <property type="match status" value="1"/>
</dbReference>
<dbReference type="GO" id="GO:0042597">
    <property type="term" value="C:periplasmic space"/>
    <property type="evidence" value="ECO:0007669"/>
    <property type="project" value="InterPro"/>
</dbReference>
<accession>D9QUS4</accession>
<dbReference type="Proteomes" id="UP000001661">
    <property type="component" value="Chromosome"/>
</dbReference>
<name>D9QUS4_ACEAZ</name>
<dbReference type="HOGENOM" id="CLU_008673_1_1_9"/>
<dbReference type="InterPro" id="IPR017783">
    <property type="entry name" value="ABC_choline_sub-bd"/>
</dbReference>
<feature type="domain" description="ABC-type glycine betaine transport system substrate-binding" evidence="2">
    <location>
        <begin position="38"/>
        <end position="288"/>
    </location>
</feature>
<dbReference type="GO" id="GO:0033265">
    <property type="term" value="F:choline binding"/>
    <property type="evidence" value="ECO:0007669"/>
    <property type="project" value="InterPro"/>
</dbReference>
<sequence length="317" mass="36074">MISKKGRIILAVCLVLTLTVVGCTQQKQASNQAEQTEEIKFGYVNWPGVTVKTEVVKQVLETIGYKVTTESLGQQVLFKGMDNDEIDAFLGNWMPTMMTNFKPYKEKGTIVNIKPNVEKAVYKLAVPEYVWEAGVKSISDLHKHADKFDHEIVGLEAGNDGNEIMKEAIENNTYNLEDWKVVASSTGGMLSAVERATKTGEWIAFPGWEPHWMNVKYDIKYLEDPENIWGESSTIYTAARPELEEESPNFYKFLENFEITSQIQSKWILEYQKKERPAEEAAEEWIKNNIDVISSWLDGVKTVDGKDAVKVIKNKFK</sequence>
<dbReference type="Gene3D" id="3.40.190.10">
    <property type="entry name" value="Periplasmic binding protein-like II"/>
    <property type="match status" value="1"/>
</dbReference>
<dbReference type="GO" id="GO:0015871">
    <property type="term" value="P:choline transport"/>
    <property type="evidence" value="ECO:0007669"/>
    <property type="project" value="InterPro"/>
</dbReference>
<dbReference type="CDD" id="cd13640">
    <property type="entry name" value="PBP2_ChoX"/>
    <property type="match status" value="1"/>
</dbReference>
<dbReference type="AlphaFoldDB" id="D9QUS4"/>
<dbReference type="InterPro" id="IPR007210">
    <property type="entry name" value="ABC_Gly_betaine_transp_sub-bd"/>
</dbReference>
<dbReference type="KEGG" id="aar:Acear_0437"/>
<dbReference type="eggNOG" id="COG2113">
    <property type="taxonomic scope" value="Bacteria"/>
</dbReference>
<feature type="signal peptide" evidence="1">
    <location>
        <begin position="1"/>
        <end position="29"/>
    </location>
</feature>
<evidence type="ECO:0000256" key="1">
    <source>
        <dbReference type="SAM" id="SignalP"/>
    </source>
</evidence>
<dbReference type="Gene3D" id="3.40.190.100">
    <property type="entry name" value="Glycine betaine-binding periplasmic protein, domain 2"/>
    <property type="match status" value="1"/>
</dbReference>